<proteinExistence type="predicted"/>
<dbReference type="Proteomes" id="UP000693972">
    <property type="component" value="Unassembled WGS sequence"/>
</dbReference>
<feature type="transmembrane region" description="Helical" evidence="2">
    <location>
        <begin position="359"/>
        <end position="381"/>
    </location>
</feature>
<evidence type="ECO:0000313" key="3">
    <source>
        <dbReference type="EMBL" id="QXL87491.1"/>
    </source>
</evidence>
<feature type="region of interest" description="Disordered" evidence="1">
    <location>
        <begin position="439"/>
        <end position="474"/>
    </location>
</feature>
<dbReference type="EMBL" id="JAIMBW010000001">
    <property type="protein sequence ID" value="MBY4894869.1"/>
    <property type="molecule type" value="Genomic_DNA"/>
</dbReference>
<feature type="transmembrane region" description="Helical" evidence="2">
    <location>
        <begin position="388"/>
        <end position="405"/>
    </location>
</feature>
<organism evidence="3">
    <name type="scientific">Gymnodinialimonas phycosphaerae</name>
    <dbReference type="NCBI Taxonomy" id="2841589"/>
    <lineage>
        <taxon>Bacteria</taxon>
        <taxon>Pseudomonadati</taxon>
        <taxon>Pseudomonadota</taxon>
        <taxon>Alphaproteobacteria</taxon>
        <taxon>Rhodobacterales</taxon>
        <taxon>Paracoccaceae</taxon>
        <taxon>Gymnodinialimonas</taxon>
    </lineage>
</organism>
<sequence length="474" mass="51447">MRSLGTRFLIVGLLAVLMYIPVFFVSLVVDDRARLAERTLQDVGAEWGGAQLLSGPMLILPVQGPVTLTERVNVTDPETGEVRVEDRPVTRIRSAAPIYLLPEDFSLALDTQTEIRSRGIFDVPVFQALATMDLTYDLAAADDLLSGQEEILWDQAQLRITVSANRALRGDATLRAGNIAIPLEPRADGTAGIIADLGDPRDHDGYTMSLGFNGAADLQVTPVGRASNVTLTSDWPHPSFQGAFLPNTRTITDAGFSATWSIPHLARTLPQAARQDYDATARQQTAFGVQFFQPNDFYQKAYRAARYGILFIALTFLTILLVEGATKRPTHPVQYILIGLAQSVFVLLMVSYAEQIGFGAAYGVSAGATTLLLTLFGALGLKLGNRSLILGCMLAVTYGVLYLILRSADYALLAGSTLAFFALALTMFMTRNEDWYGPPRDPAKTMWGTPRHGVPQQKKALDAQPTPQADAPAP</sequence>
<feature type="transmembrane region" description="Helical" evidence="2">
    <location>
        <begin position="334"/>
        <end position="353"/>
    </location>
</feature>
<dbReference type="Pfam" id="PF06123">
    <property type="entry name" value="CreD"/>
    <property type="match status" value="1"/>
</dbReference>
<reference evidence="3 4" key="1">
    <citation type="submission" date="2021-07" db="EMBL/GenBank/DDBJ databases">
        <title>Karlodiniumbacter phycospheric gen. nov., sp. nov., a phycosphere bacterium isolated from karlodinium veneficum.</title>
        <authorList>
            <person name="Peng Y."/>
            <person name="Jiang L."/>
            <person name="Lee J."/>
        </authorList>
    </citation>
    <scope>NUCLEOTIDE SEQUENCE</scope>
    <source>
        <strain evidence="3 4">N5</strain>
    </source>
</reference>
<dbReference type="InterPro" id="IPR010364">
    <property type="entry name" value="Uncharacterised_IM_CreD"/>
</dbReference>
<feature type="compositionally biased region" description="Low complexity" evidence="1">
    <location>
        <begin position="462"/>
        <end position="474"/>
    </location>
</feature>
<keyword evidence="4" id="KW-1185">Reference proteome</keyword>
<dbReference type="PIRSF" id="PIRSF004548">
    <property type="entry name" value="CreD"/>
    <property type="match status" value="1"/>
</dbReference>
<name>A0A975TUH4_9RHOB</name>
<dbReference type="RefSeq" id="WP_257894365.1">
    <property type="nucleotide sequence ID" value="NZ_JAIMBW010000001.1"/>
</dbReference>
<accession>A0A975TUH4</accession>
<keyword evidence="2" id="KW-0812">Transmembrane</keyword>
<protein>
    <submittedName>
        <fullName evidence="3">Cell envelope integrity protein CreD</fullName>
    </submittedName>
</protein>
<dbReference type="AlphaFoldDB" id="A0A975TUH4"/>
<keyword evidence="2" id="KW-0472">Membrane</keyword>
<dbReference type="PANTHER" id="PTHR30092:SF0">
    <property type="entry name" value="INNER MEMBRANE PROTEIN CRED"/>
    <property type="match status" value="1"/>
</dbReference>
<dbReference type="GO" id="GO:0005886">
    <property type="term" value="C:plasma membrane"/>
    <property type="evidence" value="ECO:0007669"/>
    <property type="project" value="TreeGrafter"/>
</dbReference>
<feature type="transmembrane region" description="Helical" evidence="2">
    <location>
        <begin position="411"/>
        <end position="430"/>
    </location>
</feature>
<gene>
    <name evidence="3" type="ORF">KUL25_19090</name>
</gene>
<dbReference type="EMBL" id="CP078073">
    <property type="protein sequence ID" value="QXL87491.1"/>
    <property type="molecule type" value="Genomic_DNA"/>
</dbReference>
<dbReference type="NCBIfam" id="NF008712">
    <property type="entry name" value="PRK11715.1-1"/>
    <property type="match status" value="1"/>
</dbReference>
<keyword evidence="2" id="KW-1133">Transmembrane helix</keyword>
<feature type="transmembrane region" description="Helical" evidence="2">
    <location>
        <begin position="304"/>
        <end position="322"/>
    </location>
</feature>
<evidence type="ECO:0000256" key="1">
    <source>
        <dbReference type="SAM" id="MobiDB-lite"/>
    </source>
</evidence>
<dbReference type="PANTHER" id="PTHR30092">
    <property type="entry name" value="INNER MEMBRANE PROTEIN CRED"/>
    <property type="match status" value="1"/>
</dbReference>
<evidence type="ECO:0000313" key="4">
    <source>
        <dbReference type="Proteomes" id="UP000693972"/>
    </source>
</evidence>
<evidence type="ECO:0000256" key="2">
    <source>
        <dbReference type="SAM" id="Phobius"/>
    </source>
</evidence>
<feature type="transmembrane region" description="Helical" evidence="2">
    <location>
        <begin position="7"/>
        <end position="29"/>
    </location>
</feature>